<feature type="coiled-coil region" evidence="13">
    <location>
        <begin position="141"/>
        <end position="168"/>
    </location>
</feature>
<dbReference type="Pfam" id="PF08287">
    <property type="entry name" value="DASH_Spc19"/>
    <property type="match status" value="1"/>
</dbReference>
<evidence type="ECO:0000313" key="15">
    <source>
        <dbReference type="EMBL" id="MDI1487006.1"/>
    </source>
</evidence>
<keyword evidence="11" id="KW-0137">Centromere</keyword>
<evidence type="ECO:0000256" key="5">
    <source>
        <dbReference type="ARBA" id="ARBA00016329"/>
    </source>
</evidence>
<evidence type="ECO:0000256" key="12">
    <source>
        <dbReference type="ARBA" id="ARBA00032583"/>
    </source>
</evidence>
<feature type="compositionally biased region" description="Gly residues" evidence="14">
    <location>
        <begin position="107"/>
        <end position="129"/>
    </location>
</feature>
<evidence type="ECO:0000256" key="3">
    <source>
        <dbReference type="ARBA" id="ARBA00004629"/>
    </source>
</evidence>
<keyword evidence="9" id="KW-0206">Cytoskeleton</keyword>
<evidence type="ECO:0000313" key="16">
    <source>
        <dbReference type="Proteomes" id="UP001161017"/>
    </source>
</evidence>
<dbReference type="GO" id="GO:0042729">
    <property type="term" value="C:DASH complex"/>
    <property type="evidence" value="ECO:0007669"/>
    <property type="project" value="InterPro"/>
</dbReference>
<comment type="caution">
    <text evidence="15">The sequence shown here is derived from an EMBL/GenBank/DDBJ whole genome shotgun (WGS) entry which is preliminary data.</text>
</comment>
<keyword evidence="16" id="KW-1185">Reference proteome</keyword>
<comment type="similarity">
    <text evidence="4">Belongs to the DASH complex SPC19 family.</text>
</comment>
<proteinExistence type="inferred from homology"/>
<dbReference type="GO" id="GO:0008608">
    <property type="term" value="P:attachment of spindle microtubules to kinetochore"/>
    <property type="evidence" value="ECO:0007669"/>
    <property type="project" value="InterPro"/>
</dbReference>
<evidence type="ECO:0000256" key="9">
    <source>
        <dbReference type="ARBA" id="ARBA00023212"/>
    </source>
</evidence>
<protein>
    <recommendedName>
        <fullName evidence="5">DASH complex subunit SPC19</fullName>
    </recommendedName>
    <alternativeName>
        <fullName evidence="12">Outer kinetochore protein SPC19</fullName>
    </alternativeName>
</protein>
<evidence type="ECO:0000256" key="10">
    <source>
        <dbReference type="ARBA" id="ARBA00023242"/>
    </source>
</evidence>
<keyword evidence="10" id="KW-0539">Nucleus</keyword>
<evidence type="ECO:0000256" key="6">
    <source>
        <dbReference type="ARBA" id="ARBA00022454"/>
    </source>
</evidence>
<keyword evidence="13" id="KW-0175">Coiled coil</keyword>
<evidence type="ECO:0000256" key="14">
    <source>
        <dbReference type="SAM" id="MobiDB-lite"/>
    </source>
</evidence>
<reference evidence="15" key="1">
    <citation type="journal article" date="2023" name="Genome Biol. Evol.">
        <title>First Whole Genome Sequence and Flow Cytometry Genome Size Data for the Lichen-Forming Fungus Ramalina farinacea (Ascomycota).</title>
        <authorList>
            <person name="Llewellyn T."/>
            <person name="Mian S."/>
            <person name="Hill R."/>
            <person name="Leitch I.J."/>
            <person name="Gaya E."/>
        </authorList>
    </citation>
    <scope>NUCLEOTIDE SEQUENCE</scope>
    <source>
        <strain evidence="15">LIQ254RAFAR</strain>
    </source>
</reference>
<keyword evidence="8" id="KW-0995">Kinetochore</keyword>
<dbReference type="InterPro" id="IPR013251">
    <property type="entry name" value="DASH_Spc19"/>
</dbReference>
<evidence type="ECO:0000256" key="11">
    <source>
        <dbReference type="ARBA" id="ARBA00023328"/>
    </source>
</evidence>
<dbReference type="PANTHER" id="PTHR28262:SF1">
    <property type="entry name" value="DASH COMPLEX SUBUNIT SPC19"/>
    <property type="match status" value="1"/>
</dbReference>
<name>A0AA43TPY1_9LECA</name>
<comment type="subcellular location">
    <subcellularLocation>
        <location evidence="3">Chromosome</location>
        <location evidence="3">Centromere</location>
        <location evidence="3">Kinetochore</location>
    </subcellularLocation>
    <subcellularLocation>
        <location evidence="2">Cytoplasm</location>
        <location evidence="2">Cytoskeleton</location>
        <location evidence="2">Spindle</location>
    </subcellularLocation>
    <subcellularLocation>
        <location evidence="1">Nucleus</location>
    </subcellularLocation>
</comment>
<evidence type="ECO:0000256" key="13">
    <source>
        <dbReference type="SAM" id="Coils"/>
    </source>
</evidence>
<organism evidence="15 16">
    <name type="scientific">Ramalina farinacea</name>
    <dbReference type="NCBI Taxonomy" id="258253"/>
    <lineage>
        <taxon>Eukaryota</taxon>
        <taxon>Fungi</taxon>
        <taxon>Dikarya</taxon>
        <taxon>Ascomycota</taxon>
        <taxon>Pezizomycotina</taxon>
        <taxon>Lecanoromycetes</taxon>
        <taxon>OSLEUM clade</taxon>
        <taxon>Lecanoromycetidae</taxon>
        <taxon>Lecanorales</taxon>
        <taxon>Lecanorineae</taxon>
        <taxon>Ramalinaceae</taxon>
        <taxon>Ramalina</taxon>
    </lineage>
</organism>
<dbReference type="Proteomes" id="UP001161017">
    <property type="component" value="Unassembled WGS sequence"/>
</dbReference>
<dbReference type="PANTHER" id="PTHR28262">
    <property type="entry name" value="DASH COMPLEX SUBUNIT SPC19"/>
    <property type="match status" value="1"/>
</dbReference>
<keyword evidence="6" id="KW-0158">Chromosome</keyword>
<evidence type="ECO:0000256" key="4">
    <source>
        <dbReference type="ARBA" id="ARBA00008952"/>
    </source>
</evidence>
<dbReference type="AlphaFoldDB" id="A0AA43TPY1"/>
<sequence>MSNSLTACVSSLRSTNALLSSSTTILDNGVNDFPRLAKVLQTTRHFDLLPDLSIQHAQSQLLSHLTPELNALLARISAHLDRKESRQRALVARSELLEGRIGEEGRSGGSGIRMGKGGGGGAGGEGKGGLGDKKRGLRQKRERLGYVVERLELQAKQKERQLRMSVAAT</sequence>
<evidence type="ECO:0000256" key="8">
    <source>
        <dbReference type="ARBA" id="ARBA00022838"/>
    </source>
</evidence>
<accession>A0AA43TPY1</accession>
<dbReference type="GO" id="GO:0005876">
    <property type="term" value="C:spindle microtubule"/>
    <property type="evidence" value="ECO:0007669"/>
    <property type="project" value="InterPro"/>
</dbReference>
<evidence type="ECO:0000256" key="1">
    <source>
        <dbReference type="ARBA" id="ARBA00004123"/>
    </source>
</evidence>
<dbReference type="EMBL" id="JAPUFD010000004">
    <property type="protein sequence ID" value="MDI1487006.1"/>
    <property type="molecule type" value="Genomic_DNA"/>
</dbReference>
<keyword evidence="7" id="KW-0963">Cytoplasm</keyword>
<evidence type="ECO:0000256" key="7">
    <source>
        <dbReference type="ARBA" id="ARBA00022490"/>
    </source>
</evidence>
<gene>
    <name evidence="15" type="primary">SPC19</name>
    <name evidence="15" type="ORF">OHK93_006268</name>
</gene>
<feature type="region of interest" description="Disordered" evidence="14">
    <location>
        <begin position="102"/>
        <end position="138"/>
    </location>
</feature>
<evidence type="ECO:0000256" key="2">
    <source>
        <dbReference type="ARBA" id="ARBA00004186"/>
    </source>
</evidence>